<accession>J9W0C7</accession>
<gene>
    <name evidence="1" type="ORF">LBUCD034_0972</name>
</gene>
<dbReference type="OrthoDB" id="10003916at2"/>
<dbReference type="RefSeq" id="WP_014939799.1">
    <property type="nucleotide sequence ID" value="NC_018610.1"/>
</dbReference>
<name>J9W0C7_LENBU</name>
<dbReference type="Proteomes" id="UP000007332">
    <property type="component" value="Chromosome"/>
</dbReference>
<dbReference type="HOGENOM" id="CLU_1568738_0_0_9"/>
<evidence type="ECO:0000313" key="2">
    <source>
        <dbReference type="Proteomes" id="UP000007332"/>
    </source>
</evidence>
<protein>
    <submittedName>
        <fullName evidence="1">Uncharacterized protein</fullName>
    </submittedName>
</protein>
<dbReference type="STRING" id="1071400.LBUCD034_0972"/>
<keyword evidence="2" id="KW-1185">Reference proteome</keyword>
<organism evidence="1 2">
    <name type="scientific">Lentilactobacillus buchneri subsp. silagei CD034</name>
    <dbReference type="NCBI Taxonomy" id="1071400"/>
    <lineage>
        <taxon>Bacteria</taxon>
        <taxon>Bacillati</taxon>
        <taxon>Bacillota</taxon>
        <taxon>Bacilli</taxon>
        <taxon>Lactobacillales</taxon>
        <taxon>Lactobacillaceae</taxon>
        <taxon>Lentilactobacillus</taxon>
        <taxon>Lentilactobacillus buchneri subsp. silagei</taxon>
    </lineage>
</organism>
<dbReference type="AlphaFoldDB" id="J9W0C7"/>
<dbReference type="KEGG" id="lbn:LBUCD034_0972"/>
<proteinExistence type="predicted"/>
<evidence type="ECO:0000313" key="1">
    <source>
        <dbReference type="EMBL" id="AFS00018.1"/>
    </source>
</evidence>
<reference evidence="1 2" key="1">
    <citation type="journal article" date="2012" name="J. Biotechnol.">
        <title>Insights into the completely annotated genome of Lactobacillus buchneri CD034, a strain isolated from stable grass silage.</title>
        <authorList>
            <person name="Heinl S."/>
            <person name="Wibberg D."/>
            <person name="Eikmeyer F."/>
            <person name="Szczepanowski R."/>
            <person name="Blom J."/>
            <person name="Linke B."/>
            <person name="Goesmann A."/>
            <person name="Grabherr R."/>
            <person name="Schwab H."/>
            <person name="Puhler A."/>
            <person name="Schluter A."/>
        </authorList>
    </citation>
    <scope>NUCLEOTIDE SEQUENCE [LARGE SCALE GENOMIC DNA]</scope>
    <source>
        <strain evidence="1 2">CD034</strain>
    </source>
</reference>
<dbReference type="EMBL" id="CP003043">
    <property type="protein sequence ID" value="AFS00018.1"/>
    <property type="molecule type" value="Genomic_DNA"/>
</dbReference>
<sequence length="170" mass="18692">MAIYHNGNKIISLYHKGKKIESVYHNGIKIYSSGLPIGTILWSGSKAFAINDPFGGGYDDFNNNFLVNKKITLSNAISKCQNGIVVNFSKAIYISSAGVGFDNSYSGNIHLPKSFSNGQIYAESGLTIRLIKSNDSTVYFNSTDEGNNSTFIGYKNYNDAYLYIDSITAY</sequence>